<evidence type="ECO:0000256" key="1">
    <source>
        <dbReference type="SAM" id="MobiDB-lite"/>
    </source>
</evidence>
<dbReference type="Proteomes" id="UP001246372">
    <property type="component" value="Unassembled WGS sequence"/>
</dbReference>
<protein>
    <submittedName>
        <fullName evidence="2">Prolyl oligopeptidase family serine peptidase</fullName>
    </submittedName>
</protein>
<keyword evidence="3" id="KW-1185">Reference proteome</keyword>
<feature type="compositionally biased region" description="Polar residues" evidence="1">
    <location>
        <begin position="1"/>
        <end position="10"/>
    </location>
</feature>
<dbReference type="Pfam" id="PF03583">
    <property type="entry name" value="LIP"/>
    <property type="match status" value="1"/>
</dbReference>
<dbReference type="Gene3D" id="3.40.50.1820">
    <property type="entry name" value="alpha/beta hydrolase"/>
    <property type="match status" value="1"/>
</dbReference>
<reference evidence="2" key="1">
    <citation type="submission" date="2023-09" db="EMBL/GenBank/DDBJ databases">
        <title>Paucibacter sp. APW11 Genome sequencing and assembly.</title>
        <authorList>
            <person name="Kim I."/>
        </authorList>
    </citation>
    <scope>NUCLEOTIDE SEQUENCE</scope>
    <source>
        <strain evidence="2">APW11</strain>
    </source>
</reference>
<dbReference type="SUPFAM" id="SSF53474">
    <property type="entry name" value="alpha/beta-Hydrolases"/>
    <property type="match status" value="1"/>
</dbReference>
<sequence length="420" mass="43985">MPSPIDNSLSARPCPAAPTPPSFAKAVQHGSLWLSLALLSACGGSPSPAPAPKPPEPEPVITGPGEFKAAAALPAVSIEAINTALRAAGAKAPAITPRYAVTPYRIEYLTIDGSGQTVRASGLVCVPAKPSGALSPLLAYQHGTTAHDAEVPSNHAVADEAAVVMASAGYIVLAPDYVGYGVSKGQPHPYLLSAPSAAAVNDLLTASATWRKSVGIADNQQLFLAGYSEGGYTTVAAARALSTATTKPLSTHRAQLQSVVVGAGPYQTSVTMDELLRLVKADNPLLAAVLNPGFLKLLGSDVRAKVRNELLKKALGSDADVVFQSTFLDNYLADDNEAIERLSNVHNWKPEKPLRFYHGRDDRTVPYPSSTVTLQAMQAQGAGALLSLTDCGAQPAGHLECVKPYWDFMMGEFARDARDL</sequence>
<accession>A0ABU3PA67</accession>
<dbReference type="InterPro" id="IPR029058">
    <property type="entry name" value="AB_hydrolase_fold"/>
</dbReference>
<organism evidence="2 3">
    <name type="scientific">Roseateles aquae</name>
    <dbReference type="NCBI Taxonomy" id="3077235"/>
    <lineage>
        <taxon>Bacteria</taxon>
        <taxon>Pseudomonadati</taxon>
        <taxon>Pseudomonadota</taxon>
        <taxon>Betaproteobacteria</taxon>
        <taxon>Burkholderiales</taxon>
        <taxon>Sphaerotilaceae</taxon>
        <taxon>Roseateles</taxon>
    </lineage>
</organism>
<comment type="caution">
    <text evidence="2">The sequence shown here is derived from an EMBL/GenBank/DDBJ whole genome shotgun (WGS) entry which is preliminary data.</text>
</comment>
<name>A0ABU3PA67_9BURK</name>
<dbReference type="EMBL" id="JAVXZY010000002">
    <property type="protein sequence ID" value="MDT8999120.1"/>
    <property type="molecule type" value="Genomic_DNA"/>
</dbReference>
<gene>
    <name evidence="2" type="ORF">RQP53_07555</name>
</gene>
<proteinExistence type="predicted"/>
<evidence type="ECO:0000313" key="3">
    <source>
        <dbReference type="Proteomes" id="UP001246372"/>
    </source>
</evidence>
<dbReference type="InterPro" id="IPR005152">
    <property type="entry name" value="Lipase_secreted"/>
</dbReference>
<dbReference type="PANTHER" id="PTHR34853">
    <property type="match status" value="1"/>
</dbReference>
<feature type="region of interest" description="Disordered" evidence="1">
    <location>
        <begin position="1"/>
        <end position="22"/>
    </location>
</feature>
<evidence type="ECO:0000313" key="2">
    <source>
        <dbReference type="EMBL" id="MDT8999120.1"/>
    </source>
</evidence>
<dbReference type="PANTHER" id="PTHR34853:SF1">
    <property type="entry name" value="LIPASE 5"/>
    <property type="match status" value="1"/>
</dbReference>
<dbReference type="RefSeq" id="WP_315649609.1">
    <property type="nucleotide sequence ID" value="NZ_JAVXZY010000002.1"/>
</dbReference>